<feature type="transmembrane region" description="Helical" evidence="1">
    <location>
        <begin position="582"/>
        <end position="603"/>
    </location>
</feature>
<feature type="transmembrane region" description="Helical" evidence="1">
    <location>
        <begin position="148"/>
        <end position="173"/>
    </location>
</feature>
<reference evidence="2 3" key="1">
    <citation type="submission" date="2017-05" db="EMBL/GenBank/DDBJ databases">
        <title>Complete and WGS of Bordetella genogroups.</title>
        <authorList>
            <person name="Spilker T."/>
            <person name="Lipuma J."/>
        </authorList>
    </citation>
    <scope>NUCLEOTIDE SEQUENCE [LARGE SCALE GENOMIC DNA]</scope>
    <source>
        <strain evidence="2 3">AU9795</strain>
    </source>
</reference>
<keyword evidence="3" id="KW-1185">Reference proteome</keyword>
<feature type="transmembrane region" description="Helical" evidence="1">
    <location>
        <begin position="194"/>
        <end position="218"/>
    </location>
</feature>
<feature type="transmembrane region" description="Helical" evidence="1">
    <location>
        <begin position="362"/>
        <end position="384"/>
    </location>
</feature>
<protein>
    <submittedName>
        <fullName evidence="2">Peptidase</fullName>
    </submittedName>
</protein>
<feature type="transmembrane region" description="Helical" evidence="1">
    <location>
        <begin position="404"/>
        <end position="424"/>
    </location>
</feature>
<dbReference type="InterPro" id="IPR005625">
    <property type="entry name" value="PepSY-ass_TM"/>
</dbReference>
<accession>A0ABX4EUA2</accession>
<sequence>MQAGLRQRMSWLHTWCGLVCGWLLCMIFLAGSISVFRAPISRWMTAEPALPPAATVADPAAALARALDAAVALLEAQGTGARFWRIELPEQPGQALRAVWRTPAGVTHEAALDPRNGAVLPQPWGRKTEGGRHFMTLHYTLHAGATGFWLVGWLTVGMLVALLSGVVVHKRIFKDFFTFRPGRGQRAWLDGHNASAVLTLPFQLMIAYTGLAIFYVSYMPLPLHALYGEQGMARWQAELADAAGADRAQVLPAAPALAADRPVHRQLDALVQASQRELGSPARMVMVERPGQPRARVSVYARPDPEAAIRDLSSPAGRAVFDGASGAYIAVHRAAGRQPADAAHEVMERLHVASFGGWTVRWLYFVLGLAGALMMASGVVLFMLKRRNRGESEFGAATPAFYRVAESLNVAAIAGACVACIAYFHANRLIPAAQPGRDAWEIQAFFAVWLASLLHACLRPPQRAWVEQFACAALLCLALPLSNALSTGQHLLGYARQGDWQPALVEATVVGFGGLFAVLAWRLRGGAWAPPRAGRSVATPPGHRWRVLGRVVCAVAGGYALAASAAAVLARLLADTGLTRPALGVVAASLLAFLFYAVAALWVFAARRAWCWLLLALAVLAPLAWLMAPA</sequence>
<name>A0ABX4EUA2_9BORD</name>
<dbReference type="RefSeq" id="WP_094832984.1">
    <property type="nucleotide sequence ID" value="NZ_NEVR01000006.1"/>
</dbReference>
<dbReference type="PANTHER" id="PTHR34219:SF4">
    <property type="entry name" value="PEPSY DOMAIN-CONTAINING PROTEIN"/>
    <property type="match status" value="1"/>
</dbReference>
<keyword evidence="1" id="KW-0812">Transmembrane</keyword>
<feature type="transmembrane region" description="Helical" evidence="1">
    <location>
        <begin position="610"/>
        <end position="628"/>
    </location>
</feature>
<evidence type="ECO:0000313" key="2">
    <source>
        <dbReference type="EMBL" id="OZI57262.1"/>
    </source>
</evidence>
<dbReference type="EMBL" id="NEVR01000006">
    <property type="protein sequence ID" value="OZI57262.1"/>
    <property type="molecule type" value="Genomic_DNA"/>
</dbReference>
<dbReference type="PANTHER" id="PTHR34219">
    <property type="entry name" value="IRON-REGULATED INNER MEMBRANE PROTEIN-RELATED"/>
    <property type="match status" value="1"/>
</dbReference>
<evidence type="ECO:0000256" key="1">
    <source>
        <dbReference type="SAM" id="Phobius"/>
    </source>
</evidence>
<keyword evidence="1" id="KW-1133">Transmembrane helix</keyword>
<feature type="transmembrane region" description="Helical" evidence="1">
    <location>
        <begin position="503"/>
        <end position="523"/>
    </location>
</feature>
<organism evidence="2 3">
    <name type="scientific">Bordetella genomosp. 1</name>
    <dbReference type="NCBI Taxonomy" id="1395607"/>
    <lineage>
        <taxon>Bacteria</taxon>
        <taxon>Pseudomonadati</taxon>
        <taxon>Pseudomonadota</taxon>
        <taxon>Betaproteobacteria</taxon>
        <taxon>Burkholderiales</taxon>
        <taxon>Alcaligenaceae</taxon>
        <taxon>Bordetella</taxon>
    </lineage>
</organism>
<feature type="transmembrane region" description="Helical" evidence="1">
    <location>
        <begin position="465"/>
        <end position="483"/>
    </location>
</feature>
<dbReference type="Proteomes" id="UP000216354">
    <property type="component" value="Unassembled WGS sequence"/>
</dbReference>
<evidence type="ECO:0000313" key="3">
    <source>
        <dbReference type="Proteomes" id="UP000216354"/>
    </source>
</evidence>
<comment type="caution">
    <text evidence="2">The sequence shown here is derived from an EMBL/GenBank/DDBJ whole genome shotgun (WGS) entry which is preliminary data.</text>
</comment>
<gene>
    <name evidence="2" type="ORF">CAL27_23795</name>
</gene>
<keyword evidence="1" id="KW-0472">Membrane</keyword>
<feature type="transmembrane region" description="Helical" evidence="1">
    <location>
        <begin position="547"/>
        <end position="570"/>
    </location>
</feature>
<feature type="transmembrane region" description="Helical" evidence="1">
    <location>
        <begin position="439"/>
        <end position="458"/>
    </location>
</feature>
<dbReference type="Pfam" id="PF03929">
    <property type="entry name" value="PepSY_TM"/>
    <property type="match status" value="1"/>
</dbReference>
<proteinExistence type="predicted"/>
<feature type="transmembrane region" description="Helical" evidence="1">
    <location>
        <begin position="12"/>
        <end position="36"/>
    </location>
</feature>